<feature type="compositionally biased region" description="Basic residues" evidence="13">
    <location>
        <begin position="468"/>
        <end position="478"/>
    </location>
</feature>
<dbReference type="InterPro" id="IPR000719">
    <property type="entry name" value="Prot_kinase_dom"/>
</dbReference>
<comment type="function">
    <text evidence="9">Serine/threonine kinase that plays a role in the response to environmental stress. Appears to act upstream of the JUN N-terminal pathway.</text>
</comment>
<keyword evidence="6 9" id="KW-0547">Nucleotide-binding</keyword>
<comment type="catalytic activity">
    <reaction evidence="9">
        <text>L-seryl-[protein] + ATP = O-phospho-L-seryl-[protein] + ADP + H(+)</text>
        <dbReference type="Rhea" id="RHEA:17989"/>
        <dbReference type="Rhea" id="RHEA-COMP:9863"/>
        <dbReference type="Rhea" id="RHEA-COMP:11604"/>
        <dbReference type="ChEBI" id="CHEBI:15378"/>
        <dbReference type="ChEBI" id="CHEBI:29999"/>
        <dbReference type="ChEBI" id="CHEBI:30616"/>
        <dbReference type="ChEBI" id="CHEBI:83421"/>
        <dbReference type="ChEBI" id="CHEBI:456216"/>
        <dbReference type="EC" id="2.7.11.1"/>
    </reaction>
</comment>
<evidence type="ECO:0000256" key="11">
    <source>
        <dbReference type="PIRSR" id="PIRSR038172-2"/>
    </source>
</evidence>
<dbReference type="GO" id="GO:0005524">
    <property type="term" value="F:ATP binding"/>
    <property type="evidence" value="ECO:0007669"/>
    <property type="project" value="UniProtKB-UniRule"/>
</dbReference>
<evidence type="ECO:0000313" key="17">
    <source>
        <dbReference type="Proteomes" id="UP000479190"/>
    </source>
</evidence>
<evidence type="ECO:0000256" key="9">
    <source>
        <dbReference type="PIRNR" id="PIRNR038172"/>
    </source>
</evidence>
<feature type="region of interest" description="Disordered" evidence="13">
    <location>
        <begin position="417"/>
        <end position="491"/>
    </location>
</feature>
<evidence type="ECO:0000256" key="8">
    <source>
        <dbReference type="ARBA" id="ARBA00022840"/>
    </source>
</evidence>
<dbReference type="PROSITE" id="PS00107">
    <property type="entry name" value="PROTEIN_KINASE_ATP"/>
    <property type="match status" value="1"/>
</dbReference>
<evidence type="ECO:0000256" key="10">
    <source>
        <dbReference type="PIRSR" id="PIRSR038172-1"/>
    </source>
</evidence>
<keyword evidence="5 9" id="KW-0808">Transferase</keyword>
<dbReference type="Pfam" id="PF00780">
    <property type="entry name" value="CNH"/>
    <property type="match status" value="1"/>
</dbReference>
<keyword evidence="8 9" id="KW-0067">ATP-binding</keyword>
<evidence type="ECO:0000259" key="14">
    <source>
        <dbReference type="PROSITE" id="PS50011"/>
    </source>
</evidence>
<dbReference type="InterPro" id="IPR001180">
    <property type="entry name" value="CNH_dom"/>
</dbReference>
<comment type="cofactor">
    <cofactor evidence="1 9">
        <name>Mg(2+)</name>
        <dbReference type="ChEBI" id="CHEBI:18420"/>
    </cofactor>
</comment>
<feature type="binding site" evidence="11">
    <location>
        <begin position="39"/>
        <end position="47"/>
    </location>
    <ligand>
        <name>ATP</name>
        <dbReference type="ChEBI" id="CHEBI:30616"/>
    </ligand>
</feature>
<proteinExistence type="inferred from homology"/>
<dbReference type="PROSITE" id="PS50219">
    <property type="entry name" value="CNH"/>
    <property type="match status" value="1"/>
</dbReference>
<name>A0A6H5IL62_9HYME</name>
<dbReference type="AlphaFoldDB" id="A0A6H5IL62"/>
<feature type="domain" description="CNH" evidence="15">
    <location>
        <begin position="532"/>
        <end position="840"/>
    </location>
</feature>
<dbReference type="InterPro" id="IPR050629">
    <property type="entry name" value="STE20/SPS1-PAK"/>
</dbReference>
<reference evidence="16 17" key="1">
    <citation type="submission" date="2020-02" db="EMBL/GenBank/DDBJ databases">
        <authorList>
            <person name="Ferguson B K."/>
        </authorList>
    </citation>
    <scope>NUCLEOTIDE SEQUENCE [LARGE SCALE GENOMIC DNA]</scope>
</reference>
<organism evidence="16 17">
    <name type="scientific">Trichogramma brassicae</name>
    <dbReference type="NCBI Taxonomy" id="86971"/>
    <lineage>
        <taxon>Eukaryota</taxon>
        <taxon>Metazoa</taxon>
        <taxon>Ecdysozoa</taxon>
        <taxon>Arthropoda</taxon>
        <taxon>Hexapoda</taxon>
        <taxon>Insecta</taxon>
        <taxon>Pterygota</taxon>
        <taxon>Neoptera</taxon>
        <taxon>Endopterygota</taxon>
        <taxon>Hymenoptera</taxon>
        <taxon>Apocrita</taxon>
        <taxon>Proctotrupomorpha</taxon>
        <taxon>Chalcidoidea</taxon>
        <taxon>Trichogrammatidae</taxon>
        <taxon>Trichogramma</taxon>
    </lineage>
</organism>
<feature type="active site" description="Proton acceptor" evidence="10">
    <location>
        <position position="153"/>
    </location>
</feature>
<evidence type="ECO:0000256" key="6">
    <source>
        <dbReference type="ARBA" id="ARBA00022741"/>
    </source>
</evidence>
<evidence type="ECO:0000256" key="2">
    <source>
        <dbReference type="ARBA" id="ARBA00008874"/>
    </source>
</evidence>
<dbReference type="Pfam" id="PF00069">
    <property type="entry name" value="Pkinase"/>
    <property type="match status" value="1"/>
</dbReference>
<dbReference type="Gene3D" id="1.10.510.10">
    <property type="entry name" value="Transferase(Phosphotransferase) domain 1"/>
    <property type="match status" value="1"/>
</dbReference>
<dbReference type="OrthoDB" id="8693905at2759"/>
<sequence>MAAAAAGAAAAAAALNANALSSDISRRNPQDEYELIQRIGSGTYGDVYKAKRLSMSDLAAIKVIKLEPGDDFAVIQQEILMMKDCRHPNIIAYFGSYLRRDKLWICMEYCGGGSLQDIYHITGPLTEIQIAYMCRETLLGLAYLHGMGKMHRDIKGANILLTESGDVKLADFGVSAQITATINKRKSFIGTPYWMAPEVAAVERKGGYNQLCDIWAIGITAIELAELQPPMFDLHPMRALFLMSKSGFKPPTLKDKDKWSPTFHNFVKVALTKNPKKRPTAEKLLQHSFFQSDMSRRLALELLQKVSNPSHVFNELEPDEDGAVPNVPQRIASRLTAKPRPKSPVSDLDSEGVQSADWTASSGAAAAATATPTTTTTTTSSSSVNNNNGSSPRNRLHSSMEDLSTTFSNSTLTRLQQNNHLQPQGQMRQRSLSDSHRRNDTHGDSEASENGEVGDGPDLLSDTPPVPPRRRDRKRHTPPRPISNGLPPTPKVHMGACFSKVRVVSLFVTLPLEFLTSEGLVSRFSQVFNGCPLRIHCTASWIHPDTRDQHLLIAAEEGIYNLNLNELHETAIDQLYPRRTIWMYVIKDVLMHDLLAMQSKQTHRFSLHMNKIPERLVPRKFALTTRVPDTKGCTKCCVGRNPYNGYKYLCGAMPNGIFLMQWYDPLNKFMLLKHFECPLPNPLNVFEMIITPEMEYPMVCVSVKQTFQQNNKLKLDLINMNSGASWFHSDELEEVDGTATVIPRRENLQVVSVQQLEKDAIIVCHDNWVKIVNLNGKPRISKKQLAELQFNFKIESIIVLPDSVLAFHKYGMQGRSFKNGEVTQEISDPSRTYKLLGSDK</sequence>
<feature type="region of interest" description="Disordered" evidence="13">
    <location>
        <begin position="333"/>
        <end position="399"/>
    </location>
</feature>
<evidence type="ECO:0000256" key="3">
    <source>
        <dbReference type="ARBA" id="ARBA00022527"/>
    </source>
</evidence>
<gene>
    <name evidence="16" type="ORF">TBRA_LOCUS9692</name>
</gene>
<evidence type="ECO:0000256" key="4">
    <source>
        <dbReference type="ARBA" id="ARBA00022553"/>
    </source>
</evidence>
<dbReference type="InterPro" id="IPR017441">
    <property type="entry name" value="Protein_kinase_ATP_BS"/>
</dbReference>
<evidence type="ECO:0000256" key="7">
    <source>
        <dbReference type="ARBA" id="ARBA00022777"/>
    </source>
</evidence>
<keyword evidence="7 9" id="KW-0418">Kinase</keyword>
<dbReference type="Proteomes" id="UP000479190">
    <property type="component" value="Unassembled WGS sequence"/>
</dbReference>
<evidence type="ECO:0000313" key="16">
    <source>
        <dbReference type="EMBL" id="CAB0037884.1"/>
    </source>
</evidence>
<dbReference type="EMBL" id="CADCXV010000876">
    <property type="protein sequence ID" value="CAB0037884.1"/>
    <property type="molecule type" value="Genomic_DNA"/>
</dbReference>
<dbReference type="PANTHER" id="PTHR48012:SF18">
    <property type="entry name" value="HAPPYHOUR, ISOFORM A"/>
    <property type="match status" value="1"/>
</dbReference>
<dbReference type="PROSITE" id="PS50011">
    <property type="entry name" value="PROTEIN_KINASE_DOM"/>
    <property type="match status" value="1"/>
</dbReference>
<feature type="compositionally biased region" description="Polar residues" evidence="13">
    <location>
        <begin position="417"/>
        <end position="430"/>
    </location>
</feature>
<dbReference type="InterPro" id="IPR011009">
    <property type="entry name" value="Kinase-like_dom_sf"/>
</dbReference>
<comment type="similarity">
    <text evidence="2 9">Belongs to the protein kinase superfamily. STE Ser/Thr protein kinase family. STE20 subfamily.</text>
</comment>
<dbReference type="GO" id="GO:0008349">
    <property type="term" value="F:MAP kinase kinase kinase kinase activity"/>
    <property type="evidence" value="ECO:0007669"/>
    <property type="project" value="InterPro"/>
</dbReference>
<keyword evidence="17" id="KW-1185">Reference proteome</keyword>
<dbReference type="FunFam" id="1.10.510.10:FF:000031">
    <property type="entry name" value="Mitogen-activated protein kinase kinase kinase kinase"/>
    <property type="match status" value="1"/>
</dbReference>
<keyword evidence="3 9" id="KW-0723">Serine/threonine-protein kinase</keyword>
<dbReference type="PANTHER" id="PTHR48012">
    <property type="entry name" value="STERILE20-LIKE KINASE, ISOFORM B-RELATED"/>
    <property type="match status" value="1"/>
</dbReference>
<evidence type="ECO:0000256" key="5">
    <source>
        <dbReference type="ARBA" id="ARBA00022679"/>
    </source>
</evidence>
<evidence type="ECO:0000256" key="13">
    <source>
        <dbReference type="SAM" id="MobiDB-lite"/>
    </source>
</evidence>
<evidence type="ECO:0000259" key="15">
    <source>
        <dbReference type="PROSITE" id="PS50219"/>
    </source>
</evidence>
<feature type="compositionally biased region" description="Basic and acidic residues" evidence="13">
    <location>
        <begin position="431"/>
        <end position="445"/>
    </location>
</feature>
<dbReference type="InterPro" id="IPR021160">
    <property type="entry name" value="MAPKKKK"/>
</dbReference>
<feature type="compositionally biased region" description="Low complexity" evidence="13">
    <location>
        <begin position="359"/>
        <end position="383"/>
    </location>
</feature>
<dbReference type="PIRSF" id="PIRSF038172">
    <property type="entry name" value="MAPKKKK"/>
    <property type="match status" value="1"/>
</dbReference>
<feature type="binding site" evidence="11 12">
    <location>
        <position position="62"/>
    </location>
    <ligand>
        <name>ATP</name>
        <dbReference type="ChEBI" id="CHEBI:30616"/>
    </ligand>
</feature>
<evidence type="ECO:0000256" key="12">
    <source>
        <dbReference type="PROSITE-ProRule" id="PRU10141"/>
    </source>
</evidence>
<dbReference type="SMART" id="SM00220">
    <property type="entry name" value="S_TKc"/>
    <property type="match status" value="1"/>
</dbReference>
<feature type="compositionally biased region" description="Polar residues" evidence="13">
    <location>
        <begin position="384"/>
        <end position="393"/>
    </location>
</feature>
<comment type="catalytic activity">
    <reaction evidence="9">
        <text>L-threonyl-[protein] + ATP = O-phospho-L-threonyl-[protein] + ADP + H(+)</text>
        <dbReference type="Rhea" id="RHEA:46608"/>
        <dbReference type="Rhea" id="RHEA-COMP:11060"/>
        <dbReference type="Rhea" id="RHEA-COMP:11605"/>
        <dbReference type="ChEBI" id="CHEBI:15378"/>
        <dbReference type="ChEBI" id="CHEBI:30013"/>
        <dbReference type="ChEBI" id="CHEBI:30616"/>
        <dbReference type="ChEBI" id="CHEBI:61977"/>
        <dbReference type="ChEBI" id="CHEBI:456216"/>
        <dbReference type="EC" id="2.7.11.1"/>
    </reaction>
</comment>
<accession>A0A6H5IL62</accession>
<protein>
    <recommendedName>
        <fullName evidence="9">Mitogen-activated protein kinase kinase kinase kinase</fullName>
        <ecNumber evidence="9">2.7.11.1</ecNumber>
    </recommendedName>
</protein>
<keyword evidence="4" id="KW-0597">Phosphoprotein</keyword>
<dbReference type="GO" id="GO:0005737">
    <property type="term" value="C:cytoplasm"/>
    <property type="evidence" value="ECO:0007669"/>
    <property type="project" value="TreeGrafter"/>
</dbReference>
<evidence type="ECO:0000256" key="1">
    <source>
        <dbReference type="ARBA" id="ARBA00001946"/>
    </source>
</evidence>
<dbReference type="CDD" id="cd06613">
    <property type="entry name" value="STKc_MAP4K3_like"/>
    <property type="match status" value="1"/>
</dbReference>
<dbReference type="SUPFAM" id="SSF56112">
    <property type="entry name" value="Protein kinase-like (PK-like)"/>
    <property type="match status" value="1"/>
</dbReference>
<dbReference type="EC" id="2.7.11.1" evidence="9"/>
<dbReference type="SMART" id="SM00036">
    <property type="entry name" value="CNH"/>
    <property type="match status" value="1"/>
</dbReference>
<feature type="domain" description="Protein kinase" evidence="14">
    <location>
        <begin position="33"/>
        <end position="290"/>
    </location>
</feature>